<evidence type="ECO:0000313" key="1">
    <source>
        <dbReference type="EMBL" id="SDT80667.1"/>
    </source>
</evidence>
<dbReference type="Proteomes" id="UP000198688">
    <property type="component" value="Chromosome I"/>
</dbReference>
<protein>
    <recommendedName>
        <fullName evidence="3">Tetratricopeptide repeat-containing protein</fullName>
    </recommendedName>
</protein>
<dbReference type="AlphaFoldDB" id="A0A1H2DDJ4"/>
<sequence length="879" mass="96111">MTPVDDVRRRLETYFEGVDPTALDGDQARDSGRLLLTAALQALGGGEVAVDEAALTLAAMFFWYRWIEAPTGHDDPDCQTAYRLYRVLLAMAPDTTVPPELAEALSDPDNDEPIGDLLHHEARDLIDGCLHEFDDIAVELGISLGRCAVALTAPGTPEAAEHRCNLGSGLFARYLHHNDGADLDEAAGMFRAAVDSWYGDDQEQARYLANLGVVLHTRYQLNGGDQDLAEAVHLHRQALRRQPGTQSYRSQYAAVLHTRYEISGRRRDLQRAIAGSRDAGPISRVNLALMLRHRFELLSDPADLHDSITLLHEALAETSPGDPDRARRLSALGSGLTLRFTVTDDPADLDTAVGLHRDAVGCARDNDPHRLDYRSHLGHALHDRYEDSGAVADLEEALVVHAAHGSGHPVRAGNAANTRTARFDRFDRISDLDEALRSYVEAVDALPGTHIHRGALLSNLGSVWFERFQRTHDLADLAEAITADREAVRCTPSRHIDRSRRLTNLAMALDSRYARTGVPTDLDTAIDLHRDACDSAPPARRRHHASALAIALHLRFHLYGRDGDLAACIELLRDAAGCRPNHQDRPRRQTLLASALITRHSTDGDPADLAVAVTLIRAAVAATPPQHVQRAGRQTMLGSTLAKTGDPALIDEAVTVLREVAGRTDASTPPGYRLRTLGDALMDRWEATYDVTDLHAAIGAYRQAIAATTEADPDQALNRYDLAGALAALADDTDDPVHRREAVTLYRTAVAQTTTAALVRIHAAGEWAAQTLALGDPRSATEAFAAAIGLLPEVSWTGLARRDQERVLRTWNTLAADTSAAALLADRPGLAVELGDRGRSLLWEQQLRLRRDTRDLTNRHPRLAARLDHLRQRLLATNG</sequence>
<dbReference type="Gene3D" id="1.25.40.10">
    <property type="entry name" value="Tetratricopeptide repeat domain"/>
    <property type="match status" value="3"/>
</dbReference>
<keyword evidence="2" id="KW-1185">Reference proteome</keyword>
<organism evidence="1 2">
    <name type="scientific">Actinoplanes derwentensis</name>
    <dbReference type="NCBI Taxonomy" id="113562"/>
    <lineage>
        <taxon>Bacteria</taxon>
        <taxon>Bacillati</taxon>
        <taxon>Actinomycetota</taxon>
        <taxon>Actinomycetes</taxon>
        <taxon>Micromonosporales</taxon>
        <taxon>Micromonosporaceae</taxon>
        <taxon>Actinoplanes</taxon>
    </lineage>
</organism>
<dbReference type="PANTHER" id="PTHR19959:SF119">
    <property type="entry name" value="FUNGAL LIPASE-LIKE DOMAIN-CONTAINING PROTEIN"/>
    <property type="match status" value="1"/>
</dbReference>
<dbReference type="RefSeq" id="WP_092555847.1">
    <property type="nucleotide sequence ID" value="NZ_BOMJ01000088.1"/>
</dbReference>
<evidence type="ECO:0008006" key="3">
    <source>
        <dbReference type="Google" id="ProtNLM"/>
    </source>
</evidence>
<accession>A0A1H2DDJ4</accession>
<dbReference type="STRING" id="113562.SAMN04489716_9305"/>
<evidence type="ECO:0000313" key="2">
    <source>
        <dbReference type="Proteomes" id="UP000198688"/>
    </source>
</evidence>
<dbReference type="PANTHER" id="PTHR19959">
    <property type="entry name" value="KINESIN LIGHT CHAIN"/>
    <property type="match status" value="1"/>
</dbReference>
<gene>
    <name evidence="1" type="ORF">SAMN04489716_9305</name>
</gene>
<dbReference type="EMBL" id="LT629758">
    <property type="protein sequence ID" value="SDT80667.1"/>
    <property type="molecule type" value="Genomic_DNA"/>
</dbReference>
<proteinExistence type="predicted"/>
<dbReference type="InterPro" id="IPR011990">
    <property type="entry name" value="TPR-like_helical_dom_sf"/>
</dbReference>
<dbReference type="SUPFAM" id="SSF81901">
    <property type="entry name" value="HCP-like"/>
    <property type="match status" value="1"/>
</dbReference>
<reference evidence="1 2" key="1">
    <citation type="submission" date="2016-10" db="EMBL/GenBank/DDBJ databases">
        <authorList>
            <person name="de Groot N.N."/>
        </authorList>
    </citation>
    <scope>NUCLEOTIDE SEQUENCE [LARGE SCALE GENOMIC DNA]</scope>
    <source>
        <strain evidence="1 2">DSM 43941</strain>
    </source>
</reference>
<dbReference type="OrthoDB" id="3206999at2"/>
<name>A0A1H2DDJ4_9ACTN</name>